<gene>
    <name evidence="3" type="ORF">L596_025317</name>
    <name evidence="4" type="ORF">L596_025322</name>
</gene>
<dbReference type="InterPro" id="IPR036430">
    <property type="entry name" value="RNase_T2-like_sf"/>
</dbReference>
<organism evidence="3 5">
    <name type="scientific">Steinernema carpocapsae</name>
    <name type="common">Entomopathogenic nematode</name>
    <dbReference type="NCBI Taxonomy" id="34508"/>
    <lineage>
        <taxon>Eukaryota</taxon>
        <taxon>Metazoa</taxon>
        <taxon>Ecdysozoa</taxon>
        <taxon>Nematoda</taxon>
        <taxon>Chromadorea</taxon>
        <taxon>Rhabditida</taxon>
        <taxon>Tylenchina</taxon>
        <taxon>Panagrolaimomorpha</taxon>
        <taxon>Strongyloidoidea</taxon>
        <taxon>Steinernematidae</taxon>
        <taxon>Steinernema</taxon>
    </lineage>
</organism>
<keyword evidence="5" id="KW-1185">Reference proteome</keyword>
<evidence type="ECO:0000313" key="5">
    <source>
        <dbReference type="Proteomes" id="UP000298663"/>
    </source>
</evidence>
<dbReference type="InterPro" id="IPR001568">
    <property type="entry name" value="RNase_T2-like"/>
</dbReference>
<dbReference type="GO" id="GO:0003723">
    <property type="term" value="F:RNA binding"/>
    <property type="evidence" value="ECO:0007669"/>
    <property type="project" value="InterPro"/>
</dbReference>
<dbReference type="SUPFAM" id="SSF55895">
    <property type="entry name" value="Ribonuclease Rh-like"/>
    <property type="match status" value="1"/>
</dbReference>
<dbReference type="EMBL" id="AZBU02000009">
    <property type="protein sequence ID" value="TKR64839.1"/>
    <property type="molecule type" value="Genomic_DNA"/>
</dbReference>
<dbReference type="GO" id="GO:0005576">
    <property type="term" value="C:extracellular region"/>
    <property type="evidence" value="ECO:0007669"/>
    <property type="project" value="TreeGrafter"/>
</dbReference>
<reference evidence="3" key="3">
    <citation type="journal article" date="2019" name="G3 (Bethesda)">
        <title>Hybrid Assembly of the Genome of the Entomopathogenic Nematode Steinernema carpocapsae Identifies the X-Chromosome.</title>
        <authorList>
            <person name="Serra L."/>
            <person name="Macchietto M."/>
            <person name="Macias-Munoz A."/>
            <person name="McGill C.J."/>
            <person name="Rodriguez I.M."/>
            <person name="Rodriguez B."/>
            <person name="Murad R."/>
            <person name="Mortazavi A."/>
        </authorList>
    </citation>
    <scope>NUCLEOTIDE SEQUENCE</scope>
    <source>
        <strain evidence="3">ALL</strain>
    </source>
</reference>
<dbReference type="EMBL" id="AZBU02000009">
    <property type="protein sequence ID" value="TKR64844.1"/>
    <property type="molecule type" value="Genomic_DNA"/>
</dbReference>
<evidence type="ECO:0000256" key="1">
    <source>
        <dbReference type="ARBA" id="ARBA00007469"/>
    </source>
</evidence>
<name>A0A4U5M7F2_STECR</name>
<protein>
    <submittedName>
        <fullName evidence="3">Uncharacterized protein</fullName>
    </submittedName>
</protein>
<evidence type="ECO:0000313" key="4">
    <source>
        <dbReference type="EMBL" id="TKR64844.1"/>
    </source>
</evidence>
<dbReference type="AlphaFoldDB" id="A0A4U5M7F2"/>
<dbReference type="PANTHER" id="PTHR11240">
    <property type="entry name" value="RIBONUCLEASE T2"/>
    <property type="match status" value="1"/>
</dbReference>
<proteinExistence type="inferred from homology"/>
<reference evidence="3" key="1">
    <citation type="submission" date="2013-11" db="EMBL/GenBank/DDBJ databases">
        <authorList>
            <person name="Sternberg P."/>
            <person name="Dillman A."/>
            <person name="Macchietto M."/>
        </authorList>
    </citation>
    <scope>NUCLEOTIDE SEQUENCE</scope>
    <source>
        <strain evidence="3">ALL</strain>
    </source>
</reference>
<comment type="caution">
    <text evidence="3">The sequence shown here is derived from an EMBL/GenBank/DDBJ whole genome shotgun (WGS) entry which is preliminary data.</text>
</comment>
<dbReference type="Proteomes" id="UP000298663">
    <property type="component" value="Unassembled WGS sequence"/>
</dbReference>
<dbReference type="GO" id="GO:0006401">
    <property type="term" value="P:RNA catabolic process"/>
    <property type="evidence" value="ECO:0007669"/>
    <property type="project" value="TreeGrafter"/>
</dbReference>
<dbReference type="Gene3D" id="3.90.730.10">
    <property type="entry name" value="Ribonuclease T2-like"/>
    <property type="match status" value="1"/>
</dbReference>
<accession>A0A4U5M7F2</accession>
<comment type="similarity">
    <text evidence="1 2">Belongs to the RNase T2 family.</text>
</comment>
<dbReference type="OrthoDB" id="435754at2759"/>
<reference evidence="3 5" key="2">
    <citation type="journal article" date="2015" name="Genome Biol.">
        <title>Comparative genomics of Steinernema reveals deeply conserved gene regulatory networks.</title>
        <authorList>
            <person name="Dillman A.R."/>
            <person name="Macchietto M."/>
            <person name="Porter C.F."/>
            <person name="Rogers A."/>
            <person name="Williams B."/>
            <person name="Antoshechkin I."/>
            <person name="Lee M.M."/>
            <person name="Goodwin Z."/>
            <person name="Lu X."/>
            <person name="Lewis E.E."/>
            <person name="Goodrich-Blair H."/>
            <person name="Stock S.P."/>
            <person name="Adams B.J."/>
            <person name="Sternberg P.W."/>
            <person name="Mortazavi A."/>
        </authorList>
    </citation>
    <scope>NUCLEOTIDE SEQUENCE [LARGE SCALE GENOMIC DNA]</scope>
    <source>
        <strain evidence="3 5">ALL</strain>
    </source>
</reference>
<dbReference type="PANTHER" id="PTHR11240:SF18">
    <property type="entry name" value="OS07G0630400 PROTEIN"/>
    <property type="match status" value="1"/>
</dbReference>
<evidence type="ECO:0000256" key="2">
    <source>
        <dbReference type="RuleBase" id="RU004328"/>
    </source>
</evidence>
<sequence>MTIHGLWINQALKIKPTTTVPPVTPPNLHEMERVWPNVELSNSNANFWAREFLKHHDTLNQKEYFNKALRLFEKINKNLHVFPNVFPNEKILDDVTYKCAFLNHYLGSINNVFEHPTLVCDNTTNVFKELRVCYDQYDKRKQCKNQGTTCDHNQNIIFLKPL</sequence>
<dbReference type="GO" id="GO:0033897">
    <property type="term" value="F:ribonuclease T2 activity"/>
    <property type="evidence" value="ECO:0007669"/>
    <property type="project" value="InterPro"/>
</dbReference>
<dbReference type="Pfam" id="PF00445">
    <property type="entry name" value="Ribonuclease_T2"/>
    <property type="match status" value="1"/>
</dbReference>
<evidence type="ECO:0000313" key="3">
    <source>
        <dbReference type="EMBL" id="TKR64839.1"/>
    </source>
</evidence>